<evidence type="ECO:0000313" key="2">
    <source>
        <dbReference type="Proteomes" id="UP000218287"/>
    </source>
</evidence>
<dbReference type="AlphaFoldDB" id="A0A1Z4GRH3"/>
<name>A0A1Z4GRH3_9CYAN</name>
<keyword evidence="1" id="KW-0614">Plasmid</keyword>
<dbReference type="InterPro" id="IPR005361">
    <property type="entry name" value="UPF0158"/>
</dbReference>
<reference evidence="1 2" key="1">
    <citation type="submission" date="2017-06" db="EMBL/GenBank/DDBJ databases">
        <title>Genome sequencing of cyanobaciteial culture collection at National Institute for Environmental Studies (NIES).</title>
        <authorList>
            <person name="Hirose Y."/>
            <person name="Shimura Y."/>
            <person name="Fujisawa T."/>
            <person name="Nakamura Y."/>
            <person name="Kawachi M."/>
        </authorList>
    </citation>
    <scope>NUCLEOTIDE SEQUENCE [LARGE SCALE GENOMIC DNA]</scope>
    <source>
        <strain evidence="1 2">NIES-21</strain>
        <plasmid evidence="2">Plasmid2 dna</plasmid>
    </source>
</reference>
<gene>
    <name evidence="1" type="ORF">NIES21_59820</name>
</gene>
<dbReference type="Proteomes" id="UP000218287">
    <property type="component" value="Plasmid Plasmid2 dna"/>
</dbReference>
<accession>A0A1Z4GRH3</accession>
<sequence>MTITILKNDIFLITKVMTSRDVDRIYGHVERDTGKVLIGSEDYHLDILPDENVDEDAEVEFDLRYLPIPQNGSADSYQDMVAFIETVEDEKLRALLGVAVQGRGAFGRFKDVLRRAEYEFEQHRWFSFSEQCEYDRAVQWLVAEGFSVAT</sequence>
<geneLocation type="plasmid" evidence="2">
    <name>Plasmid2 dna</name>
</geneLocation>
<proteinExistence type="predicted"/>
<protein>
    <submittedName>
        <fullName evidence="1">Uncharacterized protein</fullName>
    </submittedName>
</protein>
<organism evidence="1 2">
    <name type="scientific">Anabaenopsis circularis NIES-21</name>
    <dbReference type="NCBI Taxonomy" id="1085406"/>
    <lineage>
        <taxon>Bacteria</taxon>
        <taxon>Bacillati</taxon>
        <taxon>Cyanobacteriota</taxon>
        <taxon>Cyanophyceae</taxon>
        <taxon>Nostocales</taxon>
        <taxon>Nodulariaceae</taxon>
        <taxon>Anabaenopsis</taxon>
    </lineage>
</organism>
<dbReference type="OrthoDB" id="9816539at2"/>
<dbReference type="Pfam" id="PF03682">
    <property type="entry name" value="UPF0158"/>
    <property type="match status" value="1"/>
</dbReference>
<dbReference type="EMBL" id="AP018176">
    <property type="protein sequence ID" value="BAY20112.1"/>
    <property type="molecule type" value="Genomic_DNA"/>
</dbReference>
<keyword evidence="2" id="KW-1185">Reference proteome</keyword>
<evidence type="ECO:0000313" key="1">
    <source>
        <dbReference type="EMBL" id="BAY20112.1"/>
    </source>
</evidence>